<protein>
    <recommendedName>
        <fullName evidence="2 8">Translation initiation factor IF-2</fullName>
    </recommendedName>
</protein>
<keyword evidence="13" id="KW-1185">Reference proteome</keyword>
<dbReference type="PANTHER" id="PTHR43381">
    <property type="entry name" value="TRANSLATION INITIATION FACTOR IF-2-RELATED"/>
    <property type="match status" value="1"/>
</dbReference>
<dbReference type="CDD" id="cd03702">
    <property type="entry name" value="IF2_mtIF2_II"/>
    <property type="match status" value="1"/>
</dbReference>
<feature type="domain" description="Tr-type G" evidence="11">
    <location>
        <begin position="245"/>
        <end position="418"/>
    </location>
</feature>
<dbReference type="SUPFAM" id="SSF52540">
    <property type="entry name" value="P-loop containing nucleoside triphosphate hydrolases"/>
    <property type="match status" value="1"/>
</dbReference>
<dbReference type="PROSITE" id="PS51722">
    <property type="entry name" value="G_TR_2"/>
    <property type="match status" value="1"/>
</dbReference>
<reference evidence="12" key="2">
    <citation type="submission" date="2023-03" db="EMBL/GenBank/DDBJ databases">
        <authorList>
            <person name="Zhang Z."/>
        </authorList>
    </citation>
    <scope>NUCLEOTIDE SEQUENCE</scope>
    <source>
        <strain evidence="12">DSA</strain>
    </source>
</reference>
<keyword evidence="6" id="KW-0342">GTP-binding</keyword>
<comment type="function">
    <text evidence="7 9">One of the essential components for the initiation of protein synthesis. Protects formylmethionyl-tRNA from spontaneous hydrolysis and promotes its binding to the 30S ribosomal subunits. Also involved in the hydrolysis of GTP during the formation of the 70S ribosomal complex.</text>
</comment>
<dbReference type="GO" id="GO:0005829">
    <property type="term" value="C:cytosol"/>
    <property type="evidence" value="ECO:0007669"/>
    <property type="project" value="TreeGrafter"/>
</dbReference>
<feature type="non-terminal residue" evidence="12">
    <location>
        <position position="1"/>
    </location>
</feature>
<evidence type="ECO:0000256" key="1">
    <source>
        <dbReference type="ARBA" id="ARBA00007733"/>
    </source>
</evidence>
<evidence type="ECO:0000256" key="10">
    <source>
        <dbReference type="SAM" id="MobiDB-lite"/>
    </source>
</evidence>
<dbReference type="FunFam" id="2.40.30.10:FF:000007">
    <property type="entry name" value="Translation initiation factor IF-2"/>
    <property type="match status" value="1"/>
</dbReference>
<dbReference type="Gene3D" id="3.40.50.300">
    <property type="entry name" value="P-loop containing nucleotide triphosphate hydrolases"/>
    <property type="match status" value="1"/>
</dbReference>
<keyword evidence="5 9" id="KW-0648">Protein biosynthesis</keyword>
<dbReference type="Pfam" id="PF00009">
    <property type="entry name" value="GTP_EFTU"/>
    <property type="match status" value="1"/>
</dbReference>
<dbReference type="InterPro" id="IPR000795">
    <property type="entry name" value="T_Tr_GTP-bd_dom"/>
</dbReference>
<organism evidence="12 13">
    <name type="scientific">Desulforamulus aquiferis</name>
    <dbReference type="NCBI Taxonomy" id="1397668"/>
    <lineage>
        <taxon>Bacteria</taxon>
        <taxon>Bacillati</taxon>
        <taxon>Bacillota</taxon>
        <taxon>Clostridia</taxon>
        <taxon>Eubacteriales</taxon>
        <taxon>Peptococcaceae</taxon>
        <taxon>Desulforamulus</taxon>
    </lineage>
</organism>
<evidence type="ECO:0000313" key="12">
    <source>
        <dbReference type="EMBL" id="MDO7787491.1"/>
    </source>
</evidence>
<dbReference type="InterPro" id="IPR000178">
    <property type="entry name" value="TF_IF2_bacterial-like"/>
</dbReference>
<dbReference type="Pfam" id="PF04760">
    <property type="entry name" value="IF2_N"/>
    <property type="match status" value="1"/>
</dbReference>
<dbReference type="PROSITE" id="PS01176">
    <property type="entry name" value="IF2"/>
    <property type="match status" value="1"/>
</dbReference>
<dbReference type="InterPro" id="IPR027417">
    <property type="entry name" value="P-loop_NTPase"/>
</dbReference>
<dbReference type="Proteomes" id="UP001172911">
    <property type="component" value="Unassembled WGS sequence"/>
</dbReference>
<dbReference type="InterPro" id="IPR006847">
    <property type="entry name" value="IF2_N"/>
</dbReference>
<dbReference type="GO" id="GO:0003924">
    <property type="term" value="F:GTPase activity"/>
    <property type="evidence" value="ECO:0007669"/>
    <property type="project" value="InterPro"/>
</dbReference>
<evidence type="ECO:0000256" key="5">
    <source>
        <dbReference type="ARBA" id="ARBA00022917"/>
    </source>
</evidence>
<dbReference type="Gene3D" id="2.40.30.10">
    <property type="entry name" value="Translation factors"/>
    <property type="match status" value="2"/>
</dbReference>
<evidence type="ECO:0000256" key="6">
    <source>
        <dbReference type="ARBA" id="ARBA00023134"/>
    </source>
</evidence>
<dbReference type="Pfam" id="PF11987">
    <property type="entry name" value="IF-2"/>
    <property type="match status" value="1"/>
</dbReference>
<sequence length="746" mass="81268">DRPNQGQGRPGYGDRPNQGQGRPGYGDRPNQGQGRPGYNDRPGQGRPAGANRPGPGGQGRPPYGDRQNQGGQGRPPFGDRGGRPGAPRQNLANPVIPKPPEQIAQPKPTKAPDKTKGDRRKSYEKDKQWADGQVEASKLYKNRNNKHKRKSGTPTPPPVLDKRPVQIGETITVQELAERLKKTAAEVIKRLMAMGMLATINQEVDYDTAALVAGEFGYEVELKVAVNKEAVMMAEPEDNPEDMVSRPPVVTIMGHVDHGKTSLLDTIRETNVTAGEAGGITQHIGAYQIEHNGKKITFVDTPGHAAFTAMRARGAKITDIAILVVAADDGVMPQTVEAINHAKAAEVPIIVAINKMDKPDANPEKVKQELTQHELVVEDWGGDVIAVPVSAKERTGLDNLLEMILLVADVHEWKANPNRVARGTVVEAELDKGRGPVATVLVQNGTLRVGDTIVVGHVFGRVRAMVDDKGRRVKKAGPSTPVEILGLSDVPEAGDILVSVEDEKLAREVADKRQIRKREEELKSNNKISLDDLFKHIQEGQIKELPIIIKADVQGSIEALAQALEKLSTDEVKVNLIHNGVGAINETDIMLASASNAIVIGFNVRPDANARKVAEAEKVSMNLYRVIYEAIDDVKKAMSGLLDPEFKEVVLGHVEVRKTFKASKIGTIAGGYVTEGKITRDSGIRVIRDGIVIHEGKLDSLKRFKDDAKEVAQGYECGITFERFNDIQEGDIIESFITETIKRELK</sequence>
<dbReference type="CDD" id="cd01887">
    <property type="entry name" value="IF2_eIF5B"/>
    <property type="match status" value="1"/>
</dbReference>
<comment type="similarity">
    <text evidence="1 9">Belongs to the TRAFAC class translation factor GTPase superfamily. Classic translation factor GTPase family. IF-2 subfamily.</text>
</comment>
<dbReference type="InterPro" id="IPR015760">
    <property type="entry name" value="TIF_IF2"/>
</dbReference>
<dbReference type="NCBIfam" id="TIGR00231">
    <property type="entry name" value="small_GTP"/>
    <property type="match status" value="1"/>
</dbReference>
<dbReference type="InterPro" id="IPR044145">
    <property type="entry name" value="IF2_II"/>
</dbReference>
<reference evidence="12" key="1">
    <citation type="journal article" date="2023" name="J. Hazard. Mater.">
        <title>Anaerobic biodegradation of pyrene and benzo[a]pyrene by a new sulfate-reducing Desulforamulus aquiferis strain DSA.</title>
        <authorList>
            <person name="Zhang Z."/>
            <person name="Sun J."/>
            <person name="Gong X."/>
            <person name="Wang C."/>
            <person name="Wang H."/>
        </authorList>
    </citation>
    <scope>NUCLEOTIDE SEQUENCE</scope>
    <source>
        <strain evidence="12">DSA</strain>
    </source>
</reference>
<evidence type="ECO:0000256" key="4">
    <source>
        <dbReference type="ARBA" id="ARBA00022741"/>
    </source>
</evidence>
<dbReference type="RefSeq" id="WP_304542631.1">
    <property type="nucleotide sequence ID" value="NZ_JARPTC010000013.1"/>
</dbReference>
<dbReference type="Pfam" id="PF22042">
    <property type="entry name" value="EF-G_D2"/>
    <property type="match status" value="1"/>
</dbReference>
<feature type="region of interest" description="Disordered" evidence="10">
    <location>
        <begin position="1"/>
        <end position="162"/>
    </location>
</feature>
<dbReference type="FunFam" id="3.40.50.300:FF:000019">
    <property type="entry name" value="Translation initiation factor IF-2"/>
    <property type="match status" value="1"/>
</dbReference>
<evidence type="ECO:0000256" key="7">
    <source>
        <dbReference type="ARBA" id="ARBA00025162"/>
    </source>
</evidence>
<evidence type="ECO:0000256" key="2">
    <source>
        <dbReference type="ARBA" id="ARBA00020675"/>
    </source>
</evidence>
<feature type="compositionally biased region" description="Basic residues" evidence="10">
    <location>
        <begin position="140"/>
        <end position="151"/>
    </location>
</feature>
<feature type="compositionally biased region" description="Low complexity" evidence="10">
    <location>
        <begin position="41"/>
        <end position="53"/>
    </location>
</feature>
<evidence type="ECO:0000259" key="11">
    <source>
        <dbReference type="PROSITE" id="PS51722"/>
    </source>
</evidence>
<dbReference type="Gene3D" id="3.40.50.10050">
    <property type="entry name" value="Translation initiation factor IF- 2, domain 3"/>
    <property type="match status" value="1"/>
</dbReference>
<dbReference type="GO" id="GO:0003743">
    <property type="term" value="F:translation initiation factor activity"/>
    <property type="evidence" value="ECO:0007669"/>
    <property type="project" value="UniProtKB-UniRule"/>
</dbReference>
<proteinExistence type="inferred from homology"/>
<dbReference type="PANTHER" id="PTHR43381:SF5">
    <property type="entry name" value="TR-TYPE G DOMAIN-CONTAINING PROTEIN"/>
    <property type="match status" value="1"/>
</dbReference>
<comment type="caution">
    <text evidence="12">The sequence shown here is derived from an EMBL/GenBank/DDBJ whole genome shotgun (WGS) entry which is preliminary data.</text>
</comment>
<accession>A0AAW7ZER8</accession>
<dbReference type="NCBIfam" id="TIGR00487">
    <property type="entry name" value="IF-2"/>
    <property type="match status" value="1"/>
</dbReference>
<name>A0AAW7ZER8_9FIRM</name>
<dbReference type="FunFam" id="3.40.50.10050:FF:000001">
    <property type="entry name" value="Translation initiation factor IF-2"/>
    <property type="match status" value="1"/>
</dbReference>
<dbReference type="SUPFAM" id="SSF50447">
    <property type="entry name" value="Translation proteins"/>
    <property type="match status" value="2"/>
</dbReference>
<dbReference type="SUPFAM" id="SSF52156">
    <property type="entry name" value="Initiation factor IF2/eIF5b, domain 3"/>
    <property type="match status" value="1"/>
</dbReference>
<dbReference type="InterPro" id="IPR036925">
    <property type="entry name" value="TIF_IF2_dom3_sf"/>
</dbReference>
<dbReference type="FunFam" id="2.40.30.10:FF:000008">
    <property type="entry name" value="Translation initiation factor IF-2"/>
    <property type="match status" value="1"/>
</dbReference>
<feature type="compositionally biased region" description="Basic and acidic residues" evidence="10">
    <location>
        <begin position="110"/>
        <end position="129"/>
    </location>
</feature>
<dbReference type="InterPro" id="IPR005225">
    <property type="entry name" value="Small_GTP-bd"/>
</dbReference>
<evidence type="ECO:0000256" key="3">
    <source>
        <dbReference type="ARBA" id="ARBA00022540"/>
    </source>
</evidence>
<dbReference type="InterPro" id="IPR053905">
    <property type="entry name" value="EF-G-like_DII"/>
</dbReference>
<evidence type="ECO:0000313" key="13">
    <source>
        <dbReference type="Proteomes" id="UP001172911"/>
    </source>
</evidence>
<keyword evidence="3 9" id="KW-0396">Initiation factor</keyword>
<gene>
    <name evidence="12" type="primary">infB</name>
    <name evidence="12" type="ORF">P6N53_09695</name>
</gene>
<keyword evidence="4" id="KW-0547">Nucleotide-binding</keyword>
<dbReference type="CDD" id="cd03692">
    <property type="entry name" value="mtIF2_IVc"/>
    <property type="match status" value="1"/>
</dbReference>
<evidence type="ECO:0000256" key="8">
    <source>
        <dbReference type="NCBIfam" id="TIGR00487"/>
    </source>
</evidence>
<dbReference type="InterPro" id="IPR009000">
    <property type="entry name" value="Transl_B-barrel_sf"/>
</dbReference>
<dbReference type="AlphaFoldDB" id="A0AAW7ZER8"/>
<evidence type="ECO:0000256" key="9">
    <source>
        <dbReference type="RuleBase" id="RU000644"/>
    </source>
</evidence>
<dbReference type="InterPro" id="IPR023115">
    <property type="entry name" value="TIF_IF2_dom3"/>
</dbReference>
<dbReference type="EMBL" id="JARPTC010000013">
    <property type="protein sequence ID" value="MDO7787491.1"/>
    <property type="molecule type" value="Genomic_DNA"/>
</dbReference>
<dbReference type="HAMAP" id="MF_00100_B">
    <property type="entry name" value="IF_2_B"/>
    <property type="match status" value="1"/>
</dbReference>
<dbReference type="GO" id="GO:0005525">
    <property type="term" value="F:GTP binding"/>
    <property type="evidence" value="ECO:0007669"/>
    <property type="project" value="UniProtKB-KW"/>
</dbReference>